<dbReference type="EMBL" id="LN681231">
    <property type="protein sequence ID" value="CEK26848.1"/>
    <property type="molecule type" value="Genomic_DNA"/>
</dbReference>
<dbReference type="AlphaFoldDB" id="A0A0A8VER4"/>
<dbReference type="InterPro" id="IPR002059">
    <property type="entry name" value="CSP_DNA-bd"/>
</dbReference>
<dbReference type="Gene3D" id="2.40.50.140">
    <property type="entry name" value="Nucleic acid-binding proteins"/>
    <property type="match status" value="1"/>
</dbReference>
<organism evidence="2">
    <name type="scientific">Yersinia ruckeri</name>
    <dbReference type="NCBI Taxonomy" id="29486"/>
    <lineage>
        <taxon>Bacteria</taxon>
        <taxon>Pseudomonadati</taxon>
        <taxon>Pseudomonadota</taxon>
        <taxon>Gammaproteobacteria</taxon>
        <taxon>Enterobacterales</taxon>
        <taxon>Yersiniaceae</taxon>
        <taxon>Yersinia</taxon>
    </lineage>
</organism>
<name>A0A0A8VER4_YERRU</name>
<evidence type="ECO:0000313" key="2">
    <source>
        <dbReference type="EMBL" id="CEK26848.1"/>
    </source>
</evidence>
<gene>
    <name evidence="2" type="ORF">CSF007_5405</name>
</gene>
<proteinExistence type="predicted"/>
<dbReference type="InterPro" id="IPR012340">
    <property type="entry name" value="NA-bd_OB-fold"/>
</dbReference>
<sequence>MMNGRITTFFEDKGFGFITDENGDNRYFHVIKVANPEMIKKNAEVTFEPTTNNKGLSAFAVKVAIESKYIFIANERIKLSSIKSFKTFIKEVPAQAEVDKANTVLSVGLLMNKIRPQEEDIAEKTVPLKMLSVTTHQNVTYTFSDHEIDIDSTLAKLKNI</sequence>
<dbReference type="Pfam" id="PF00313">
    <property type="entry name" value="CSD"/>
    <property type="match status" value="1"/>
</dbReference>
<dbReference type="CDD" id="cd04458">
    <property type="entry name" value="CSP_CDS"/>
    <property type="match status" value="1"/>
</dbReference>
<dbReference type="SUPFAM" id="SSF50249">
    <property type="entry name" value="Nucleic acid-binding proteins"/>
    <property type="match status" value="1"/>
</dbReference>
<dbReference type="PROSITE" id="PS51857">
    <property type="entry name" value="CSD_2"/>
    <property type="match status" value="1"/>
</dbReference>
<dbReference type="GO" id="GO:0003676">
    <property type="term" value="F:nucleic acid binding"/>
    <property type="evidence" value="ECO:0007669"/>
    <property type="project" value="InterPro"/>
</dbReference>
<evidence type="ECO:0000259" key="1">
    <source>
        <dbReference type="PROSITE" id="PS51857"/>
    </source>
</evidence>
<accession>A0A0A8VER4</accession>
<protein>
    <submittedName>
        <fullName evidence="2">Cold-shock protein</fullName>
    </submittedName>
</protein>
<feature type="domain" description="CSD" evidence="1">
    <location>
        <begin position="1"/>
        <end position="63"/>
    </location>
</feature>
<reference evidence="2" key="1">
    <citation type="journal article" date="2015" name="Genome Announc.">
        <title>Complete Genome Sequence of Yersinia ruckeri Strain CSF007-82, Etiologic Agent of Red Mouth Disease in Salmonid Fish.</title>
        <authorList>
            <person name="Nelson M.C."/>
            <person name="LaPatra S.E."/>
            <person name="Welch T.J."/>
            <person name="Graf J."/>
        </authorList>
    </citation>
    <scope>NUCLEOTIDE SEQUENCE</scope>
    <source>
        <strain evidence="2">CSF007-82</strain>
    </source>
</reference>